<evidence type="ECO:0000259" key="2">
    <source>
        <dbReference type="Pfam" id="PF14111"/>
    </source>
</evidence>
<sequence>MVKEIISISDEIHCNNRSDVMAITPAERKLRIWLFQGKERIRRANGKDRGIRFWGIRWNLRLCKFADWDSILNEEGFVVISWIVIFLVSAKGKFVGENHRKVTVFFLSFIKTGFRKSKVLIFKEGFMICSLWCQCLRGFLIDSLGCIYIKKTRFNLLIIAFLKSSKRGCSQQAFNFLSFSFHWVLLFGLLLVNMAQLAMNKGKAAMVRTETVKISGSLLSQRIQQFSLTLIGRLINHSIQRMDSLVANMPKIWKMEDKVIGADLGKDIFQFNFHSEEDLQGVFLNAPYHFDGWMVALVRYEPIISSTYPSAINFWVKVYGLPMHLSEEVTLTAVGKKVGLIREIDVDSGSILITVNE</sequence>
<protein>
    <recommendedName>
        <fullName evidence="2">DUF4283 domain-containing protein</fullName>
    </recommendedName>
</protein>
<dbReference type="PANTHER" id="PTHR31286:SF178">
    <property type="entry name" value="DUF4283 DOMAIN-CONTAINING PROTEIN"/>
    <property type="match status" value="1"/>
</dbReference>
<evidence type="ECO:0000313" key="3">
    <source>
        <dbReference type="EMBL" id="KAG7599395.1"/>
    </source>
</evidence>
<comment type="caution">
    <text evidence="3">The sequence shown here is derived from an EMBL/GenBank/DDBJ whole genome shotgun (WGS) entry which is preliminary data.</text>
</comment>
<proteinExistence type="predicted"/>
<keyword evidence="4" id="KW-1185">Reference proteome</keyword>
<evidence type="ECO:0000256" key="1">
    <source>
        <dbReference type="SAM" id="Phobius"/>
    </source>
</evidence>
<dbReference type="OrthoDB" id="1701901at2759"/>
<dbReference type="EMBL" id="JAEFBJ010000006">
    <property type="protein sequence ID" value="KAG7599395.1"/>
    <property type="molecule type" value="Genomic_DNA"/>
</dbReference>
<accession>A0A8T2CIV2</accession>
<dbReference type="Proteomes" id="UP000694251">
    <property type="component" value="Chromosome 6"/>
</dbReference>
<gene>
    <name evidence="3" type="ORF">ISN44_As06g035780</name>
</gene>
<dbReference type="InterPro" id="IPR025558">
    <property type="entry name" value="DUF4283"/>
</dbReference>
<name>A0A8T2CIV2_ARASU</name>
<dbReference type="PANTHER" id="PTHR31286">
    <property type="entry name" value="GLYCINE-RICH CELL WALL STRUCTURAL PROTEIN 1.8-LIKE"/>
    <property type="match status" value="1"/>
</dbReference>
<organism evidence="3 4">
    <name type="scientific">Arabidopsis suecica</name>
    <name type="common">Swedish thale-cress</name>
    <name type="synonym">Cardaminopsis suecica</name>
    <dbReference type="NCBI Taxonomy" id="45249"/>
    <lineage>
        <taxon>Eukaryota</taxon>
        <taxon>Viridiplantae</taxon>
        <taxon>Streptophyta</taxon>
        <taxon>Embryophyta</taxon>
        <taxon>Tracheophyta</taxon>
        <taxon>Spermatophyta</taxon>
        <taxon>Magnoliopsida</taxon>
        <taxon>eudicotyledons</taxon>
        <taxon>Gunneridae</taxon>
        <taxon>Pentapetalae</taxon>
        <taxon>rosids</taxon>
        <taxon>malvids</taxon>
        <taxon>Brassicales</taxon>
        <taxon>Brassicaceae</taxon>
        <taxon>Camelineae</taxon>
        <taxon>Arabidopsis</taxon>
    </lineage>
</organism>
<dbReference type="AlphaFoldDB" id="A0A8T2CIV2"/>
<keyword evidence="1" id="KW-0812">Transmembrane</keyword>
<feature type="domain" description="DUF4283" evidence="2">
    <location>
        <begin position="224"/>
        <end position="302"/>
    </location>
</feature>
<feature type="transmembrane region" description="Helical" evidence="1">
    <location>
        <begin position="173"/>
        <end position="192"/>
    </location>
</feature>
<dbReference type="InterPro" id="IPR040256">
    <property type="entry name" value="At4g02000-like"/>
</dbReference>
<reference evidence="3 4" key="1">
    <citation type="submission" date="2020-12" db="EMBL/GenBank/DDBJ databases">
        <title>Concerted genomic and epigenomic changes stabilize Arabidopsis allopolyploids.</title>
        <authorList>
            <person name="Chen Z."/>
        </authorList>
    </citation>
    <scope>NUCLEOTIDE SEQUENCE [LARGE SCALE GENOMIC DNA]</scope>
    <source>
        <strain evidence="3">As9502</strain>
        <tissue evidence="3">Leaf</tissue>
    </source>
</reference>
<dbReference type="Pfam" id="PF14111">
    <property type="entry name" value="DUF4283"/>
    <property type="match status" value="1"/>
</dbReference>
<keyword evidence="1" id="KW-1133">Transmembrane helix</keyword>
<keyword evidence="1" id="KW-0472">Membrane</keyword>
<evidence type="ECO:0000313" key="4">
    <source>
        <dbReference type="Proteomes" id="UP000694251"/>
    </source>
</evidence>